<dbReference type="CDD" id="cd02440">
    <property type="entry name" value="AdoMet_MTases"/>
    <property type="match status" value="1"/>
</dbReference>
<keyword evidence="3 6" id="KW-0808">Transferase</keyword>
<dbReference type="InterPro" id="IPR018314">
    <property type="entry name" value="RsmB/NOL1/NOP2-like_CS"/>
</dbReference>
<dbReference type="OrthoDB" id="9810297at2"/>
<dbReference type="HOGENOM" id="CLU_005316_0_4_5"/>
<dbReference type="PANTHER" id="PTHR22807:SF61">
    <property type="entry name" value="NOL1_NOP2_SUN FAMILY PROTEIN _ ANTITERMINATION NUSB DOMAIN-CONTAINING PROTEIN"/>
    <property type="match status" value="1"/>
</dbReference>
<dbReference type="PROSITE" id="PS51686">
    <property type="entry name" value="SAM_MT_RSMB_NOP"/>
    <property type="match status" value="1"/>
</dbReference>
<organism evidence="9 10">
    <name type="scientific">Zymomonas mobilis subsp. mobilis (strain ATCC 10988 / DSM 424 / LMG 404 / NCIMB 8938 / NRRL B-806 / ZM1)</name>
    <dbReference type="NCBI Taxonomy" id="555217"/>
    <lineage>
        <taxon>Bacteria</taxon>
        <taxon>Pseudomonadati</taxon>
        <taxon>Pseudomonadota</taxon>
        <taxon>Alphaproteobacteria</taxon>
        <taxon>Sphingomonadales</taxon>
        <taxon>Zymomonadaceae</taxon>
        <taxon>Zymomonas</taxon>
    </lineage>
</organism>
<gene>
    <name evidence="9" type="ordered locus">Zmob_1181</name>
</gene>
<dbReference type="GO" id="GO:0008173">
    <property type="term" value="F:RNA methyltransferase activity"/>
    <property type="evidence" value="ECO:0007669"/>
    <property type="project" value="InterPro"/>
</dbReference>
<evidence type="ECO:0000313" key="10">
    <source>
        <dbReference type="Proteomes" id="UP000001494"/>
    </source>
</evidence>
<dbReference type="Pfam" id="PF01189">
    <property type="entry name" value="Methyltr_RsmB-F"/>
    <property type="match status" value="1"/>
</dbReference>
<proteinExistence type="inferred from homology"/>
<evidence type="ECO:0000259" key="8">
    <source>
        <dbReference type="PROSITE" id="PS51686"/>
    </source>
</evidence>
<dbReference type="AlphaFoldDB" id="A0A0H3FYX1"/>
<feature type="binding site" evidence="6">
    <location>
        <position position="326"/>
    </location>
    <ligand>
        <name>S-adenosyl-L-methionine</name>
        <dbReference type="ChEBI" id="CHEBI:59789"/>
    </ligand>
</feature>
<dbReference type="KEGG" id="zmm:Zmob_1181"/>
<dbReference type="SUPFAM" id="SSF48013">
    <property type="entry name" value="NusB-like"/>
    <property type="match status" value="1"/>
</dbReference>
<protein>
    <submittedName>
        <fullName evidence="9">Fmu (Sun) domain protein</fullName>
    </submittedName>
</protein>
<dbReference type="InterPro" id="IPR023267">
    <property type="entry name" value="RCMT"/>
</dbReference>
<dbReference type="EMBL" id="CP002850">
    <property type="protein sequence ID" value="AEH63010.1"/>
    <property type="molecule type" value="Genomic_DNA"/>
</dbReference>
<dbReference type="InterPro" id="IPR029063">
    <property type="entry name" value="SAM-dependent_MTases_sf"/>
</dbReference>
<evidence type="ECO:0000256" key="1">
    <source>
        <dbReference type="ARBA" id="ARBA00007494"/>
    </source>
</evidence>
<feature type="region of interest" description="Disordered" evidence="7">
    <location>
        <begin position="1"/>
        <end position="44"/>
    </location>
</feature>
<feature type="compositionally biased region" description="Basic and acidic residues" evidence="7">
    <location>
        <begin position="10"/>
        <end position="26"/>
    </location>
</feature>
<dbReference type="PANTHER" id="PTHR22807">
    <property type="entry name" value="NOP2 YEAST -RELATED NOL1/NOP2/FMU SUN DOMAIN-CONTAINING"/>
    <property type="match status" value="1"/>
</dbReference>
<feature type="binding site" evidence="6">
    <location>
        <begin position="279"/>
        <end position="285"/>
    </location>
    <ligand>
        <name>S-adenosyl-L-methionine</name>
        <dbReference type="ChEBI" id="CHEBI:59789"/>
    </ligand>
</feature>
<dbReference type="SUPFAM" id="SSF53335">
    <property type="entry name" value="S-adenosyl-L-methionine-dependent methyltransferases"/>
    <property type="match status" value="1"/>
</dbReference>
<feature type="domain" description="SAM-dependent MTase RsmB/NOP-type" evidence="8">
    <location>
        <begin position="182"/>
        <end position="462"/>
    </location>
</feature>
<dbReference type="InterPro" id="IPR049560">
    <property type="entry name" value="MeTrfase_RsmB-F_NOP2_cat"/>
</dbReference>
<accession>A0A0H3FYX1</accession>
<dbReference type="GO" id="GO:0001510">
    <property type="term" value="P:RNA methylation"/>
    <property type="evidence" value="ECO:0007669"/>
    <property type="project" value="InterPro"/>
</dbReference>
<evidence type="ECO:0000256" key="5">
    <source>
        <dbReference type="ARBA" id="ARBA00022884"/>
    </source>
</evidence>
<feature type="binding site" evidence="6">
    <location>
        <position position="300"/>
    </location>
    <ligand>
        <name>S-adenosyl-L-methionine</name>
        <dbReference type="ChEBI" id="CHEBI:59789"/>
    </ligand>
</feature>
<feature type="active site" description="Nucleophile" evidence="6">
    <location>
        <position position="395"/>
    </location>
</feature>
<evidence type="ECO:0000256" key="4">
    <source>
        <dbReference type="ARBA" id="ARBA00022691"/>
    </source>
</evidence>
<dbReference type="Gene3D" id="1.10.940.10">
    <property type="entry name" value="NusB-like"/>
    <property type="match status" value="1"/>
</dbReference>
<evidence type="ECO:0000256" key="3">
    <source>
        <dbReference type="ARBA" id="ARBA00022679"/>
    </source>
</evidence>
<keyword evidence="5 6" id="KW-0694">RNA-binding</keyword>
<dbReference type="Proteomes" id="UP000001494">
    <property type="component" value="Chromosome"/>
</dbReference>
<sequence length="468" mass="51528">MNTTRPSRPKGKDSRNEARSFKKEGRASASSAKRPPQRKNAQPIGLPVRKAALQLLEAVLRQGLPLEQVIGRITQGLKQNADRALVHALAAAVLRWCHDLDQLIDSATAKPLAPDVKARMVLRMALAQKLVLKQPAHVAIATVLPLVDGGPRRLVHGVYGSLDRREGVALPEYPTLPDETAYRWEKAWGEPMLAAASRALADQPPVDLTLKNPEETAFWQEKLSGESLFLGHIRLPEGHPPIAELAGYQEGAWWVQDISASLAARLLGKGKNRTILDLCAAPGGKTMQLASQGWQVTAVDIAAKRLTRLHDNLKRMGLSAEVVTADLADYTPKEAVDAILLDAPCSASGIFRRHPDVLYRVSSRIIIDMAEQQKKLLHRASQWVKKGGKLVYAVCSLEPEEGEAVIRDFLAHHSDYRIDSLEKETLPAGLSPSEEGWLRILPENLAEKGGNDGFFIAYFTRYDEKEAK</sequence>
<dbReference type="InterPro" id="IPR035926">
    <property type="entry name" value="NusB-like_sf"/>
</dbReference>
<evidence type="ECO:0000256" key="7">
    <source>
        <dbReference type="SAM" id="MobiDB-lite"/>
    </source>
</evidence>
<dbReference type="PRINTS" id="PR02008">
    <property type="entry name" value="RCMTFAMILY"/>
</dbReference>
<dbReference type="PROSITE" id="PS01153">
    <property type="entry name" value="NOL1_NOP2_SUN"/>
    <property type="match status" value="1"/>
</dbReference>
<keyword evidence="4 6" id="KW-0949">S-adenosyl-L-methionine</keyword>
<keyword evidence="2 6" id="KW-0489">Methyltransferase</keyword>
<dbReference type="RefSeq" id="WP_014500909.1">
    <property type="nucleotide sequence ID" value="NC_017262.1"/>
</dbReference>
<reference evidence="9 10" key="1">
    <citation type="journal article" date="2011" name="J. Bacteriol.">
        <title>Genome sequence of the ethanol-producing Zymomonas mobilis subsp. mobilis lectotype strain ATCC 10988.</title>
        <authorList>
            <person name="Pappas K.M."/>
            <person name="Kouvelis V.N."/>
            <person name="Saunders E."/>
            <person name="Brettin T.S."/>
            <person name="Bruce D."/>
            <person name="Detter C."/>
            <person name="Balakireva M."/>
            <person name="Han C.S."/>
            <person name="Savvakis G."/>
            <person name="Kyrpides N.C."/>
            <person name="Typas M.A."/>
        </authorList>
    </citation>
    <scope>NUCLEOTIDE SEQUENCE [LARGE SCALE GENOMIC DNA]</scope>
    <source>
        <strain evidence="10">ATCC 10988 / DSM 424 / CCUG 17860 / LMG 404 / NCIMB 8938 / NRRL B-806 / ZM1</strain>
    </source>
</reference>
<dbReference type="Pfam" id="PF01029">
    <property type="entry name" value="NusB"/>
    <property type="match status" value="1"/>
</dbReference>
<dbReference type="eggNOG" id="COG0144">
    <property type="taxonomic scope" value="Bacteria"/>
</dbReference>
<dbReference type="GO" id="GO:0003723">
    <property type="term" value="F:RNA binding"/>
    <property type="evidence" value="ECO:0007669"/>
    <property type="project" value="UniProtKB-UniRule"/>
</dbReference>
<evidence type="ECO:0000256" key="6">
    <source>
        <dbReference type="PROSITE-ProRule" id="PRU01023"/>
    </source>
</evidence>
<name>A0A0H3FYX1_ZYMMA</name>
<dbReference type="InterPro" id="IPR006027">
    <property type="entry name" value="NusB_RsmB_TIM44"/>
</dbReference>
<dbReference type="GO" id="GO:0006355">
    <property type="term" value="P:regulation of DNA-templated transcription"/>
    <property type="evidence" value="ECO:0007669"/>
    <property type="project" value="InterPro"/>
</dbReference>
<evidence type="ECO:0000313" key="9">
    <source>
        <dbReference type="EMBL" id="AEH63010.1"/>
    </source>
</evidence>
<dbReference type="InterPro" id="IPR001678">
    <property type="entry name" value="MeTrfase_RsmB-F_NOP2_dom"/>
</dbReference>
<comment type="similarity">
    <text evidence="1 6">Belongs to the class I-like SAM-binding methyltransferase superfamily. RsmB/NOP family.</text>
</comment>
<feature type="binding site" evidence="6">
    <location>
        <position position="342"/>
    </location>
    <ligand>
        <name>S-adenosyl-L-methionine</name>
        <dbReference type="ChEBI" id="CHEBI:59789"/>
    </ligand>
</feature>
<dbReference type="Gene3D" id="3.40.50.150">
    <property type="entry name" value="Vaccinia Virus protein VP39"/>
    <property type="match status" value="1"/>
</dbReference>
<evidence type="ECO:0000256" key="2">
    <source>
        <dbReference type="ARBA" id="ARBA00022603"/>
    </source>
</evidence>